<keyword evidence="3" id="KW-1185">Reference proteome</keyword>
<sequence>MKISMYDEEGEEKKQDFTESDDYVRKPIKEFVAKVNRVYQDLLKRPAPFMTFVFCGMQSAGKSTIMERFLNSVLNIVQAGTGTRCPLDTTCIHDSTKVEPSCELWGEELQDTFHGKDLPVNEVFKRINAHTMMLGNEDRFSTKPICLVYRANNVQNMRFVDTPDLLRCQKELKLLKDCQNLSDPKNLRNVVNRMLFRIQEKIQSYLDGNLEVGQKFPDKLQTLHDELDEEEDSEWRDRELNIHTAKEDGWRDRMAKLEELPDQIQADQLFLGGKQYQRALEFFRVIMFDALPDPFELKDQVANVTGYLCGGLQHENWERAMVEITRVCLKDVSEPGMNFIAKHVGCIFRRLFMVALNDVRQGEEFSAEFQLIPTGLERFLVGKFDEMLWDLLVKASSELNSSMEPMYSTIDPNLLDYRKVSKQELENGDKEEKKTWFQSFKDVTQLVREKHKKHATEKKSFLPDQRTAMITEEETEMILERSFEYILAMSEFNLIVCKFQLNHHLYEGFKKSLRSTLMSRINEANWEELTQPNADVAHRITEIEGQIKGLRDSLLDVQRMQRSL</sequence>
<evidence type="ECO:0000313" key="3">
    <source>
        <dbReference type="Proteomes" id="UP000198406"/>
    </source>
</evidence>
<dbReference type="InterPro" id="IPR045063">
    <property type="entry name" value="Dynamin_N"/>
</dbReference>
<dbReference type="GO" id="GO:0008017">
    <property type="term" value="F:microtubule binding"/>
    <property type="evidence" value="ECO:0007669"/>
    <property type="project" value="TreeGrafter"/>
</dbReference>
<dbReference type="InterPro" id="IPR022812">
    <property type="entry name" value="Dynamin"/>
</dbReference>
<dbReference type="GO" id="GO:0016020">
    <property type="term" value="C:membrane"/>
    <property type="evidence" value="ECO:0007669"/>
    <property type="project" value="TreeGrafter"/>
</dbReference>
<proteinExistence type="predicted"/>
<dbReference type="PANTHER" id="PTHR11566:SF169">
    <property type="entry name" value="DYNAMIN-LIKE PROTEIN C"/>
    <property type="match status" value="1"/>
</dbReference>
<name>A0A1Z5KT97_FISSO</name>
<dbReference type="Proteomes" id="UP000198406">
    <property type="component" value="Unassembled WGS sequence"/>
</dbReference>
<reference evidence="2 3" key="1">
    <citation type="journal article" date="2015" name="Plant Cell">
        <title>Oil accumulation by the oleaginous diatom Fistulifera solaris as revealed by the genome and transcriptome.</title>
        <authorList>
            <person name="Tanaka T."/>
            <person name="Maeda Y."/>
            <person name="Veluchamy A."/>
            <person name="Tanaka M."/>
            <person name="Abida H."/>
            <person name="Marechal E."/>
            <person name="Bowler C."/>
            <person name="Muto M."/>
            <person name="Sunaga Y."/>
            <person name="Tanaka M."/>
            <person name="Yoshino T."/>
            <person name="Taniguchi T."/>
            <person name="Fukuda Y."/>
            <person name="Nemoto M."/>
            <person name="Matsumoto M."/>
            <person name="Wong P.S."/>
            <person name="Aburatani S."/>
            <person name="Fujibuchi W."/>
        </authorList>
    </citation>
    <scope>NUCLEOTIDE SEQUENCE [LARGE SCALE GENOMIC DNA]</scope>
    <source>
        <strain evidence="2 3">JPCC DA0580</strain>
    </source>
</reference>
<dbReference type="PANTHER" id="PTHR11566">
    <property type="entry name" value="DYNAMIN"/>
    <property type="match status" value="1"/>
</dbReference>
<dbReference type="SUPFAM" id="SSF52540">
    <property type="entry name" value="P-loop containing nucleoside triphosphate hydrolases"/>
    <property type="match status" value="1"/>
</dbReference>
<feature type="domain" description="Dynamin N-terminal" evidence="1">
    <location>
        <begin position="53"/>
        <end position="171"/>
    </location>
</feature>
<accession>A0A1Z5KT97</accession>
<dbReference type="GO" id="GO:0003924">
    <property type="term" value="F:GTPase activity"/>
    <property type="evidence" value="ECO:0007669"/>
    <property type="project" value="TreeGrafter"/>
</dbReference>
<protein>
    <recommendedName>
        <fullName evidence="1">Dynamin N-terminal domain-containing protein</fullName>
    </recommendedName>
</protein>
<dbReference type="InParanoid" id="A0A1Z5KT97"/>
<evidence type="ECO:0000313" key="2">
    <source>
        <dbReference type="EMBL" id="GAX29312.1"/>
    </source>
</evidence>
<dbReference type="GO" id="GO:0005874">
    <property type="term" value="C:microtubule"/>
    <property type="evidence" value="ECO:0007669"/>
    <property type="project" value="TreeGrafter"/>
</dbReference>
<dbReference type="InterPro" id="IPR027417">
    <property type="entry name" value="P-loop_NTPase"/>
</dbReference>
<evidence type="ECO:0000259" key="1">
    <source>
        <dbReference type="Pfam" id="PF00350"/>
    </source>
</evidence>
<dbReference type="AlphaFoldDB" id="A0A1Z5KT97"/>
<dbReference type="Gene3D" id="3.40.50.300">
    <property type="entry name" value="P-loop containing nucleotide triphosphate hydrolases"/>
    <property type="match status" value="1"/>
</dbReference>
<dbReference type="OrthoDB" id="38946at2759"/>
<organism evidence="2 3">
    <name type="scientific">Fistulifera solaris</name>
    <name type="common">Oleaginous diatom</name>
    <dbReference type="NCBI Taxonomy" id="1519565"/>
    <lineage>
        <taxon>Eukaryota</taxon>
        <taxon>Sar</taxon>
        <taxon>Stramenopiles</taxon>
        <taxon>Ochrophyta</taxon>
        <taxon>Bacillariophyta</taxon>
        <taxon>Bacillariophyceae</taxon>
        <taxon>Bacillariophycidae</taxon>
        <taxon>Naviculales</taxon>
        <taxon>Naviculaceae</taxon>
        <taxon>Fistulifera</taxon>
    </lineage>
</organism>
<gene>
    <name evidence="2" type="ORF">FisN_16Hh254</name>
</gene>
<comment type="caution">
    <text evidence="2">The sequence shown here is derived from an EMBL/GenBank/DDBJ whole genome shotgun (WGS) entry which is preliminary data.</text>
</comment>
<dbReference type="GO" id="GO:0005737">
    <property type="term" value="C:cytoplasm"/>
    <property type="evidence" value="ECO:0007669"/>
    <property type="project" value="TreeGrafter"/>
</dbReference>
<dbReference type="Pfam" id="PF00350">
    <property type="entry name" value="Dynamin_N"/>
    <property type="match status" value="1"/>
</dbReference>
<dbReference type="EMBL" id="BDSP01000289">
    <property type="protein sequence ID" value="GAX29312.1"/>
    <property type="molecule type" value="Genomic_DNA"/>
</dbReference>